<keyword evidence="2" id="KW-1185">Reference proteome</keyword>
<dbReference type="EMBL" id="CAKOGL010000004">
    <property type="protein sequence ID" value="CAH2085454.1"/>
    <property type="molecule type" value="Genomic_DNA"/>
</dbReference>
<sequence length="82" mass="9059">MSENVLSTVESTPRDRLKVNIYAEAIFEALENAEEGILVNGARERSIGEGGPHRRPNRRGVTVACESDPVAPHYDYEGSARF</sequence>
<proteinExistence type="predicted"/>
<evidence type="ECO:0000313" key="2">
    <source>
        <dbReference type="Proteomes" id="UP001153954"/>
    </source>
</evidence>
<protein>
    <submittedName>
        <fullName evidence="1">Uncharacterized protein</fullName>
    </submittedName>
</protein>
<dbReference type="Proteomes" id="UP001153954">
    <property type="component" value="Unassembled WGS sequence"/>
</dbReference>
<gene>
    <name evidence="1" type="ORF">EEDITHA_LOCUS1928</name>
</gene>
<evidence type="ECO:0000313" key="1">
    <source>
        <dbReference type="EMBL" id="CAH2085454.1"/>
    </source>
</evidence>
<name>A0AAU9TFD9_EUPED</name>
<reference evidence="1" key="1">
    <citation type="submission" date="2022-03" db="EMBL/GenBank/DDBJ databases">
        <authorList>
            <person name="Tunstrom K."/>
        </authorList>
    </citation>
    <scope>NUCLEOTIDE SEQUENCE</scope>
</reference>
<comment type="caution">
    <text evidence="1">The sequence shown here is derived from an EMBL/GenBank/DDBJ whole genome shotgun (WGS) entry which is preliminary data.</text>
</comment>
<dbReference type="AlphaFoldDB" id="A0AAU9TFD9"/>
<organism evidence="1 2">
    <name type="scientific">Euphydryas editha</name>
    <name type="common">Edith's checkerspot</name>
    <dbReference type="NCBI Taxonomy" id="104508"/>
    <lineage>
        <taxon>Eukaryota</taxon>
        <taxon>Metazoa</taxon>
        <taxon>Ecdysozoa</taxon>
        <taxon>Arthropoda</taxon>
        <taxon>Hexapoda</taxon>
        <taxon>Insecta</taxon>
        <taxon>Pterygota</taxon>
        <taxon>Neoptera</taxon>
        <taxon>Endopterygota</taxon>
        <taxon>Lepidoptera</taxon>
        <taxon>Glossata</taxon>
        <taxon>Ditrysia</taxon>
        <taxon>Papilionoidea</taxon>
        <taxon>Nymphalidae</taxon>
        <taxon>Nymphalinae</taxon>
        <taxon>Euphydryas</taxon>
    </lineage>
</organism>
<accession>A0AAU9TFD9</accession>